<sequence length="226" mass="25476">MDSTPRITVSISNSSDTFDLSTNVPFTIFIALKLDHSCPITFDKRCAGLFDGRLLHKGGLTFVNTSTGQPVPRSIIDLCYSSSNSDGTPTENDKETFRTLFPGKEYLIEANFYPLLSLPLFDDRGMTGEELAQKQDTLPRTWKWPRVGLFEDGETYEVGVSKKAVVGRWMEGSLEDLLAMKRSWLFGLVKSAQKPEIKGTKIEYTIEKTTKFIFKRPDKDGSLNWP</sequence>
<accession>A0A6A5ZQU4</accession>
<reference evidence="1" key="1">
    <citation type="journal article" date="2020" name="Stud. Mycol.">
        <title>101 Dothideomycetes genomes: a test case for predicting lifestyles and emergence of pathogens.</title>
        <authorList>
            <person name="Haridas S."/>
            <person name="Albert R."/>
            <person name="Binder M."/>
            <person name="Bloem J."/>
            <person name="Labutti K."/>
            <person name="Salamov A."/>
            <person name="Andreopoulos B."/>
            <person name="Baker S."/>
            <person name="Barry K."/>
            <person name="Bills G."/>
            <person name="Bluhm B."/>
            <person name="Cannon C."/>
            <person name="Castanera R."/>
            <person name="Culley D."/>
            <person name="Daum C."/>
            <person name="Ezra D."/>
            <person name="Gonzalez J."/>
            <person name="Henrissat B."/>
            <person name="Kuo A."/>
            <person name="Liang C."/>
            <person name="Lipzen A."/>
            <person name="Lutzoni F."/>
            <person name="Magnuson J."/>
            <person name="Mondo S."/>
            <person name="Nolan M."/>
            <person name="Ohm R."/>
            <person name="Pangilinan J."/>
            <person name="Park H.-J."/>
            <person name="Ramirez L."/>
            <person name="Alfaro M."/>
            <person name="Sun H."/>
            <person name="Tritt A."/>
            <person name="Yoshinaga Y."/>
            <person name="Zwiers L.-H."/>
            <person name="Turgeon B."/>
            <person name="Goodwin S."/>
            <person name="Spatafora J."/>
            <person name="Crous P."/>
            <person name="Grigoriev I."/>
        </authorList>
    </citation>
    <scope>NUCLEOTIDE SEQUENCE</scope>
    <source>
        <strain evidence="1">CBS 627.86</strain>
    </source>
</reference>
<name>A0A6A5ZQU4_9PLEO</name>
<proteinExistence type="predicted"/>
<keyword evidence="2" id="KW-1185">Reference proteome</keyword>
<dbReference type="OrthoDB" id="4816597at2759"/>
<dbReference type="AlphaFoldDB" id="A0A6A5ZQU4"/>
<dbReference type="Proteomes" id="UP000799770">
    <property type="component" value="Unassembled WGS sequence"/>
</dbReference>
<evidence type="ECO:0000313" key="1">
    <source>
        <dbReference type="EMBL" id="KAF2122050.1"/>
    </source>
</evidence>
<organism evidence="1 2">
    <name type="scientific">Lophiotrema nucula</name>
    <dbReference type="NCBI Taxonomy" id="690887"/>
    <lineage>
        <taxon>Eukaryota</taxon>
        <taxon>Fungi</taxon>
        <taxon>Dikarya</taxon>
        <taxon>Ascomycota</taxon>
        <taxon>Pezizomycotina</taxon>
        <taxon>Dothideomycetes</taxon>
        <taxon>Pleosporomycetidae</taxon>
        <taxon>Pleosporales</taxon>
        <taxon>Lophiotremataceae</taxon>
        <taxon>Lophiotrema</taxon>
    </lineage>
</organism>
<dbReference type="EMBL" id="ML977311">
    <property type="protein sequence ID" value="KAF2122050.1"/>
    <property type="molecule type" value="Genomic_DNA"/>
</dbReference>
<protein>
    <submittedName>
        <fullName evidence="1">Uncharacterized protein</fullName>
    </submittedName>
</protein>
<evidence type="ECO:0000313" key="2">
    <source>
        <dbReference type="Proteomes" id="UP000799770"/>
    </source>
</evidence>
<gene>
    <name evidence="1" type="ORF">BDV96DRAFT_562838</name>
</gene>